<dbReference type="AlphaFoldDB" id="K2IHI0"/>
<name>K2IHI0_9GAMM</name>
<dbReference type="GO" id="GO:0051539">
    <property type="term" value="F:4 iron, 4 sulfur cluster binding"/>
    <property type="evidence" value="ECO:0007669"/>
    <property type="project" value="UniProtKB-KW"/>
</dbReference>
<keyword evidence="3" id="KW-0004">4Fe-4S</keyword>
<dbReference type="SUPFAM" id="SSF54862">
    <property type="entry name" value="4Fe-4S ferredoxins"/>
    <property type="match status" value="1"/>
</dbReference>
<evidence type="ECO:0000256" key="7">
    <source>
        <dbReference type="ARBA" id="ARBA00023014"/>
    </source>
</evidence>
<evidence type="ECO:0000256" key="3">
    <source>
        <dbReference type="ARBA" id="ARBA00022485"/>
    </source>
</evidence>
<dbReference type="NCBIfam" id="NF033683">
    <property type="entry name" value="di_4Fe-4S_YfhL"/>
    <property type="match status" value="1"/>
</dbReference>
<evidence type="ECO:0000313" key="10">
    <source>
        <dbReference type="Proteomes" id="UP000006755"/>
    </source>
</evidence>
<evidence type="ECO:0000259" key="8">
    <source>
        <dbReference type="PROSITE" id="PS51379"/>
    </source>
</evidence>
<gene>
    <name evidence="9" type="ORF">B3C1_14747</name>
</gene>
<dbReference type="PROSITE" id="PS51379">
    <property type="entry name" value="4FE4S_FER_2"/>
    <property type="match status" value="2"/>
</dbReference>
<reference evidence="9 10" key="1">
    <citation type="journal article" date="2012" name="J. Bacteriol.">
        <title>Genome Sequence of Gallaecimonas xiamenensis Type Strain 3-C-1.</title>
        <authorList>
            <person name="Lai Q."/>
            <person name="Wang L."/>
            <person name="Wang W."/>
            <person name="Shao Z."/>
        </authorList>
    </citation>
    <scope>NUCLEOTIDE SEQUENCE [LARGE SCALE GENOMIC DNA]</scope>
    <source>
        <strain evidence="9 10">3-C-1</strain>
    </source>
</reference>
<evidence type="ECO:0000256" key="5">
    <source>
        <dbReference type="ARBA" id="ARBA00022982"/>
    </source>
</evidence>
<dbReference type="InterPro" id="IPR017896">
    <property type="entry name" value="4Fe4S_Fe-S-bd"/>
</dbReference>
<dbReference type="GO" id="GO:0046872">
    <property type="term" value="F:metal ion binding"/>
    <property type="evidence" value="ECO:0007669"/>
    <property type="project" value="UniProtKB-KW"/>
</dbReference>
<feature type="domain" description="4Fe-4S ferredoxin-type" evidence="8">
    <location>
        <begin position="1"/>
        <end position="29"/>
    </location>
</feature>
<dbReference type="InterPro" id="IPR017900">
    <property type="entry name" value="4Fe4S_Fe_S_CS"/>
</dbReference>
<dbReference type="Proteomes" id="UP000006755">
    <property type="component" value="Unassembled WGS sequence"/>
</dbReference>
<proteinExistence type="predicted"/>
<keyword evidence="2" id="KW-0813">Transport</keyword>
<accession>K2IHI0</accession>
<dbReference type="InterPro" id="IPR047927">
    <property type="entry name" value="YfhL-like"/>
</dbReference>
<comment type="caution">
    <text evidence="9">The sequence shown here is derived from an EMBL/GenBank/DDBJ whole genome shotgun (WGS) entry which is preliminary data.</text>
</comment>
<dbReference type="PROSITE" id="PS00198">
    <property type="entry name" value="4FE4S_FER_1"/>
    <property type="match status" value="1"/>
</dbReference>
<dbReference type="PATRIC" id="fig|745411.4.peg.2900"/>
<keyword evidence="7" id="KW-0411">Iron-sulfur</keyword>
<keyword evidence="6" id="KW-0408">Iron</keyword>
<feature type="domain" description="4Fe-4S ferredoxin-type" evidence="8">
    <location>
        <begin position="31"/>
        <end position="64"/>
    </location>
</feature>
<keyword evidence="5" id="KW-0249">Electron transport</keyword>
<dbReference type="EMBL" id="AMRI01000023">
    <property type="protein sequence ID" value="EKE69561.1"/>
    <property type="molecule type" value="Genomic_DNA"/>
</dbReference>
<dbReference type="FunFam" id="3.30.70.20:FF:000045">
    <property type="entry name" value="Ferredoxin, 4Fe-4S"/>
    <property type="match status" value="1"/>
</dbReference>
<evidence type="ECO:0000313" key="9">
    <source>
        <dbReference type="EMBL" id="EKE69561.1"/>
    </source>
</evidence>
<protein>
    <submittedName>
        <fullName evidence="9">4Fe-4S ferredoxin</fullName>
    </submittedName>
</protein>
<comment type="cofactor">
    <cofactor evidence="1">
        <name>[4Fe-4S] cluster</name>
        <dbReference type="ChEBI" id="CHEBI:49883"/>
    </cofactor>
</comment>
<dbReference type="OrthoDB" id="9803397at2"/>
<dbReference type="Gene3D" id="3.30.70.20">
    <property type="match status" value="1"/>
</dbReference>
<evidence type="ECO:0000256" key="4">
    <source>
        <dbReference type="ARBA" id="ARBA00022723"/>
    </source>
</evidence>
<evidence type="ECO:0000256" key="2">
    <source>
        <dbReference type="ARBA" id="ARBA00022448"/>
    </source>
</evidence>
<organism evidence="9 10">
    <name type="scientific">Gallaecimonas xiamenensis 3-C-1</name>
    <dbReference type="NCBI Taxonomy" id="745411"/>
    <lineage>
        <taxon>Bacteria</taxon>
        <taxon>Pseudomonadati</taxon>
        <taxon>Pseudomonadota</taxon>
        <taxon>Gammaproteobacteria</taxon>
        <taxon>Enterobacterales</taxon>
        <taxon>Gallaecimonadaceae</taxon>
        <taxon>Gallaecimonas</taxon>
    </lineage>
</organism>
<dbReference type="Pfam" id="PF12838">
    <property type="entry name" value="Fer4_7"/>
    <property type="match status" value="1"/>
</dbReference>
<dbReference type="eggNOG" id="COG1145">
    <property type="taxonomic scope" value="Bacteria"/>
</dbReference>
<keyword evidence="10" id="KW-1185">Reference proteome</keyword>
<dbReference type="STRING" id="745411.B3C1_14747"/>
<keyword evidence="4" id="KW-0479">Metal-binding</keyword>
<evidence type="ECO:0000256" key="1">
    <source>
        <dbReference type="ARBA" id="ARBA00001966"/>
    </source>
</evidence>
<evidence type="ECO:0000256" key="6">
    <source>
        <dbReference type="ARBA" id="ARBA00023004"/>
    </source>
</evidence>
<sequence>MSLAITQQCINCEMCEPECPNGAISLGPDIYQIDPNRCTECLGHYPAPQCQAVCPLDCITMHVAESQQCLLARFAALWG</sequence>